<protein>
    <recommendedName>
        <fullName evidence="4">GAF domain-containing protein</fullName>
    </recommendedName>
</protein>
<organism evidence="2 3">
    <name type="scientific">Candidatus Electrothrix marina</name>
    <dbReference type="NCBI Taxonomy" id="1859130"/>
    <lineage>
        <taxon>Bacteria</taxon>
        <taxon>Pseudomonadati</taxon>
        <taxon>Thermodesulfobacteriota</taxon>
        <taxon>Desulfobulbia</taxon>
        <taxon>Desulfobulbales</taxon>
        <taxon>Desulfobulbaceae</taxon>
        <taxon>Candidatus Electrothrix</taxon>
    </lineage>
</organism>
<accession>A0A3S3UBZ9</accession>
<feature type="transmembrane region" description="Helical" evidence="1">
    <location>
        <begin position="35"/>
        <end position="55"/>
    </location>
</feature>
<proteinExistence type="predicted"/>
<keyword evidence="1" id="KW-1133">Transmembrane helix</keyword>
<feature type="transmembrane region" description="Helical" evidence="1">
    <location>
        <begin position="61"/>
        <end position="85"/>
    </location>
</feature>
<dbReference type="AlphaFoldDB" id="A0A3S3UBZ9"/>
<comment type="caution">
    <text evidence="2">The sequence shown here is derived from an EMBL/GenBank/DDBJ whole genome shotgun (WGS) entry which is preliminary data.</text>
</comment>
<reference evidence="2 3" key="1">
    <citation type="submission" date="2017-01" db="EMBL/GenBank/DDBJ databases">
        <title>The cable genome- insights into the physiology and evolution of filamentous bacteria capable of sulfide oxidation via long distance electron transfer.</title>
        <authorList>
            <person name="Schreiber L."/>
            <person name="Bjerg J.T."/>
            <person name="Boggild A."/>
            <person name="Van De Vossenberg J."/>
            <person name="Meysman F."/>
            <person name="Nielsen L.P."/>
            <person name="Schramm A."/>
            <person name="Kjeldsen K.U."/>
        </authorList>
    </citation>
    <scope>NUCLEOTIDE SEQUENCE [LARGE SCALE GENOMIC DNA]</scope>
    <source>
        <strain evidence="2">A2</strain>
    </source>
</reference>
<evidence type="ECO:0008006" key="4">
    <source>
        <dbReference type="Google" id="ProtNLM"/>
    </source>
</evidence>
<feature type="transmembrane region" description="Helical" evidence="1">
    <location>
        <begin position="6"/>
        <end position="23"/>
    </location>
</feature>
<sequence>MSDFIHVSAIVSVSFVITMLFYLDIFLHTDKKKNWFFVRAVFWLIPALFAKNIIGEDNRDIFYISLLLSLVIFAAATRVWCCIFLNKERNKLFTDDTFTYFDLLHKGYPVFKLDVEKSINKQSIREKRNERGFVKLNKELKYDLPKFIAKIYLAIDSEADAKSYCFTVMQDFTNKFLSSTDARFTLREYNEENNTMKAIWSTDKDRVPGEIPLDRKNMITRAVELDGPAVYSKNKSFHAKGNGNIEKGLYIDYVTACLLKGEDNKPLFSVCLDVKNPKSKNRLLALVDSNVLQVIILAMQSKIQKDIWRSQQ</sequence>
<dbReference type="Proteomes" id="UP000286862">
    <property type="component" value="Unassembled WGS sequence"/>
</dbReference>
<evidence type="ECO:0000256" key="1">
    <source>
        <dbReference type="SAM" id="Phobius"/>
    </source>
</evidence>
<evidence type="ECO:0000313" key="3">
    <source>
        <dbReference type="Proteomes" id="UP000286862"/>
    </source>
</evidence>
<evidence type="ECO:0000313" key="2">
    <source>
        <dbReference type="EMBL" id="RWX48350.1"/>
    </source>
</evidence>
<gene>
    <name evidence="2" type="ORF">VT99_11092</name>
</gene>
<dbReference type="EMBL" id="MTKQ01000109">
    <property type="protein sequence ID" value="RWX48350.1"/>
    <property type="molecule type" value="Genomic_DNA"/>
</dbReference>
<keyword evidence="1" id="KW-0472">Membrane</keyword>
<name>A0A3S3UBZ9_9BACT</name>
<keyword evidence="1" id="KW-0812">Transmembrane</keyword>